<keyword evidence="4 6" id="KW-0472">Membrane</keyword>
<keyword evidence="9" id="KW-1185">Reference proteome</keyword>
<dbReference type="PANTHER" id="PTHR42718">
    <property type="entry name" value="MAJOR FACILITATOR SUPERFAMILY MULTIDRUG TRANSPORTER MFSC"/>
    <property type="match status" value="1"/>
</dbReference>
<feature type="region of interest" description="Disordered" evidence="5">
    <location>
        <begin position="460"/>
        <end position="499"/>
    </location>
</feature>
<evidence type="ECO:0000256" key="5">
    <source>
        <dbReference type="SAM" id="MobiDB-lite"/>
    </source>
</evidence>
<feature type="transmembrane region" description="Helical" evidence="6">
    <location>
        <begin position="306"/>
        <end position="327"/>
    </location>
</feature>
<evidence type="ECO:0000256" key="2">
    <source>
        <dbReference type="ARBA" id="ARBA00022692"/>
    </source>
</evidence>
<sequence length="499" mass="50169">MTESTTDRRAALLVVLLTGQAMASMDTSIAAVAAPAIRADVAGPPAVQQLVLAGYTLTFAVLVVTGARLGARHGYGRVFLLGLAGFSLASMACGLAPGPVALVLARVGQGAAAALMVPQVLSLIQSCFTGAARARAIGAYSMVLALGVAAGQVAGGLLVTLDLGGLTWRTAFLVNVPVGALLLPLGRRVLAALPGAPPRREGLDLPGVLLLSAAMLILVLPLVLGRDLGWPGWTMPAAVAAGAVGLRLFLGYEGRRVRRGADPLLDVAVLRHPGVPAGLLACCVVMGCYAGFLFVLTLRLQDGLRFTALAAGLAFLPYASGFALCGLTVPRLPDRVRGVLPVVGPVVLAAVVVGLAWVSRAGWPWLLGSALLLAGGAAHAASFSPLVSRLAGVVPVTSAAALSALVSTGTLLAAVLGVTAIGGLHLALTAAAHPPLVVALPPAALTAALLLLGALAAHRATHPARPGPPPPGPVDRDMSSAAPAGRRDDLTVRRPDAFA</sequence>
<dbReference type="Gene3D" id="1.20.1720.10">
    <property type="entry name" value="Multidrug resistance protein D"/>
    <property type="match status" value="1"/>
</dbReference>
<accession>A0ABP8SF33</accession>
<organism evidence="8 9">
    <name type="scientific">Micromonospora coerulea</name>
    <dbReference type="NCBI Taxonomy" id="47856"/>
    <lineage>
        <taxon>Bacteria</taxon>
        <taxon>Bacillati</taxon>
        <taxon>Actinomycetota</taxon>
        <taxon>Actinomycetes</taxon>
        <taxon>Micromonosporales</taxon>
        <taxon>Micromonosporaceae</taxon>
        <taxon>Micromonospora</taxon>
    </lineage>
</organism>
<dbReference type="InterPro" id="IPR011701">
    <property type="entry name" value="MFS"/>
</dbReference>
<dbReference type="PROSITE" id="PS50850">
    <property type="entry name" value="MFS"/>
    <property type="match status" value="1"/>
</dbReference>
<dbReference type="InterPro" id="IPR020846">
    <property type="entry name" value="MFS_dom"/>
</dbReference>
<feature type="transmembrane region" description="Helical" evidence="6">
    <location>
        <begin position="399"/>
        <end position="424"/>
    </location>
</feature>
<evidence type="ECO:0000313" key="8">
    <source>
        <dbReference type="EMBL" id="GAA4567871.1"/>
    </source>
</evidence>
<feature type="transmembrane region" description="Helical" evidence="6">
    <location>
        <begin position="230"/>
        <end position="250"/>
    </location>
</feature>
<dbReference type="RefSeq" id="WP_346118495.1">
    <property type="nucleotide sequence ID" value="NZ_BAABGU010000009.1"/>
</dbReference>
<keyword evidence="2 6" id="KW-0812">Transmembrane</keyword>
<dbReference type="PRINTS" id="PR01036">
    <property type="entry name" value="TCRTETB"/>
</dbReference>
<dbReference type="Proteomes" id="UP001500307">
    <property type="component" value="Unassembled WGS sequence"/>
</dbReference>
<proteinExistence type="predicted"/>
<dbReference type="SUPFAM" id="SSF103473">
    <property type="entry name" value="MFS general substrate transporter"/>
    <property type="match status" value="1"/>
</dbReference>
<feature type="transmembrane region" description="Helical" evidence="6">
    <location>
        <begin position="365"/>
        <end position="387"/>
    </location>
</feature>
<feature type="domain" description="Major facilitator superfamily (MFS) profile" evidence="7">
    <location>
        <begin position="12"/>
        <end position="465"/>
    </location>
</feature>
<feature type="transmembrane region" description="Helical" evidence="6">
    <location>
        <begin position="205"/>
        <end position="224"/>
    </location>
</feature>
<evidence type="ECO:0000256" key="4">
    <source>
        <dbReference type="ARBA" id="ARBA00023136"/>
    </source>
</evidence>
<dbReference type="Pfam" id="PF07690">
    <property type="entry name" value="MFS_1"/>
    <property type="match status" value="1"/>
</dbReference>
<dbReference type="PANTHER" id="PTHR42718:SF39">
    <property type="entry name" value="ACTINORHODIN TRANSPORTER-RELATED"/>
    <property type="match status" value="1"/>
</dbReference>
<evidence type="ECO:0000256" key="3">
    <source>
        <dbReference type="ARBA" id="ARBA00022989"/>
    </source>
</evidence>
<protein>
    <recommendedName>
        <fullName evidence="7">Major facilitator superfamily (MFS) profile domain-containing protein</fullName>
    </recommendedName>
</protein>
<feature type="transmembrane region" description="Helical" evidence="6">
    <location>
        <begin position="166"/>
        <end position="185"/>
    </location>
</feature>
<comment type="caution">
    <text evidence="8">The sequence shown here is derived from an EMBL/GenBank/DDBJ whole genome shotgun (WGS) entry which is preliminary data.</text>
</comment>
<feature type="transmembrane region" description="Helical" evidence="6">
    <location>
        <begin position="103"/>
        <end position="124"/>
    </location>
</feature>
<feature type="transmembrane region" description="Helical" evidence="6">
    <location>
        <begin position="279"/>
        <end position="300"/>
    </location>
</feature>
<feature type="transmembrane region" description="Helical" evidence="6">
    <location>
        <begin position="136"/>
        <end position="160"/>
    </location>
</feature>
<feature type="compositionally biased region" description="Basic and acidic residues" evidence="5">
    <location>
        <begin position="485"/>
        <end position="499"/>
    </location>
</feature>
<evidence type="ECO:0000256" key="1">
    <source>
        <dbReference type="ARBA" id="ARBA00004651"/>
    </source>
</evidence>
<evidence type="ECO:0000313" key="9">
    <source>
        <dbReference type="Proteomes" id="UP001500307"/>
    </source>
</evidence>
<dbReference type="EMBL" id="BAABGU010000009">
    <property type="protein sequence ID" value="GAA4567871.1"/>
    <property type="molecule type" value="Genomic_DNA"/>
</dbReference>
<dbReference type="Gene3D" id="1.20.1250.20">
    <property type="entry name" value="MFS general substrate transporter like domains"/>
    <property type="match status" value="1"/>
</dbReference>
<feature type="transmembrane region" description="Helical" evidence="6">
    <location>
        <begin position="49"/>
        <end position="71"/>
    </location>
</feature>
<keyword evidence="3 6" id="KW-1133">Transmembrane helix</keyword>
<name>A0ABP8SF33_9ACTN</name>
<comment type="subcellular location">
    <subcellularLocation>
        <location evidence="1">Cell membrane</location>
        <topology evidence="1">Multi-pass membrane protein</topology>
    </subcellularLocation>
</comment>
<evidence type="ECO:0000256" key="6">
    <source>
        <dbReference type="SAM" id="Phobius"/>
    </source>
</evidence>
<gene>
    <name evidence="8" type="ORF">GCM10023176_21100</name>
</gene>
<feature type="transmembrane region" description="Helical" evidence="6">
    <location>
        <begin position="339"/>
        <end position="359"/>
    </location>
</feature>
<evidence type="ECO:0000259" key="7">
    <source>
        <dbReference type="PROSITE" id="PS50850"/>
    </source>
</evidence>
<feature type="transmembrane region" description="Helical" evidence="6">
    <location>
        <begin position="436"/>
        <end position="457"/>
    </location>
</feature>
<reference evidence="9" key="1">
    <citation type="journal article" date="2019" name="Int. J. Syst. Evol. Microbiol.">
        <title>The Global Catalogue of Microorganisms (GCM) 10K type strain sequencing project: providing services to taxonomists for standard genome sequencing and annotation.</title>
        <authorList>
            <consortium name="The Broad Institute Genomics Platform"/>
            <consortium name="The Broad Institute Genome Sequencing Center for Infectious Disease"/>
            <person name="Wu L."/>
            <person name="Ma J."/>
        </authorList>
    </citation>
    <scope>NUCLEOTIDE SEQUENCE [LARGE SCALE GENOMIC DNA]</scope>
    <source>
        <strain evidence="9">JCM 3175</strain>
    </source>
</reference>
<dbReference type="InterPro" id="IPR036259">
    <property type="entry name" value="MFS_trans_sf"/>
</dbReference>
<feature type="transmembrane region" description="Helical" evidence="6">
    <location>
        <begin position="78"/>
        <end position="97"/>
    </location>
</feature>